<feature type="region of interest" description="Disordered" evidence="3">
    <location>
        <begin position="302"/>
        <end position="340"/>
    </location>
</feature>
<evidence type="ECO:0000256" key="1">
    <source>
        <dbReference type="ARBA" id="ARBA00004173"/>
    </source>
</evidence>
<comment type="subcellular location">
    <subcellularLocation>
        <location evidence="1">Mitochondrion</location>
    </subcellularLocation>
</comment>
<dbReference type="OrthoDB" id="20734at2759"/>
<dbReference type="InterPro" id="IPR011856">
    <property type="entry name" value="tRNA_endonuc-like_dom_sf"/>
</dbReference>
<comment type="caution">
    <text evidence="4">The sequence shown here is derived from an EMBL/GenBank/DDBJ whole genome shotgun (WGS) entry which is preliminary data.</text>
</comment>
<evidence type="ECO:0000256" key="3">
    <source>
        <dbReference type="SAM" id="MobiDB-lite"/>
    </source>
</evidence>
<dbReference type="GO" id="GO:0003676">
    <property type="term" value="F:nucleic acid binding"/>
    <property type="evidence" value="ECO:0007669"/>
    <property type="project" value="InterPro"/>
</dbReference>
<gene>
    <name evidence="4" type="ORF">EK21DRAFT_57155</name>
</gene>
<feature type="region of interest" description="Disordered" evidence="3">
    <location>
        <begin position="253"/>
        <end position="289"/>
    </location>
</feature>
<name>A0A9P4HGP6_9PLEO</name>
<reference evidence="4" key="1">
    <citation type="journal article" date="2020" name="Stud. Mycol.">
        <title>101 Dothideomycetes genomes: a test case for predicting lifestyles and emergence of pathogens.</title>
        <authorList>
            <person name="Haridas S."/>
            <person name="Albert R."/>
            <person name="Binder M."/>
            <person name="Bloem J."/>
            <person name="Labutti K."/>
            <person name="Salamov A."/>
            <person name="Andreopoulos B."/>
            <person name="Baker S."/>
            <person name="Barry K."/>
            <person name="Bills G."/>
            <person name="Bluhm B."/>
            <person name="Cannon C."/>
            <person name="Castanera R."/>
            <person name="Culley D."/>
            <person name="Daum C."/>
            <person name="Ezra D."/>
            <person name="Gonzalez J."/>
            <person name="Henrissat B."/>
            <person name="Kuo A."/>
            <person name="Liang C."/>
            <person name="Lipzen A."/>
            <person name="Lutzoni F."/>
            <person name="Magnuson J."/>
            <person name="Mondo S."/>
            <person name="Nolan M."/>
            <person name="Ohm R."/>
            <person name="Pangilinan J."/>
            <person name="Park H.-J."/>
            <person name="Ramirez L."/>
            <person name="Alfaro M."/>
            <person name="Sun H."/>
            <person name="Tritt A."/>
            <person name="Yoshinaga Y."/>
            <person name="Zwiers L.-H."/>
            <person name="Turgeon B."/>
            <person name="Goodwin S."/>
            <person name="Spatafora J."/>
            <person name="Crous P."/>
            <person name="Grigoriev I."/>
        </authorList>
    </citation>
    <scope>NUCLEOTIDE SEQUENCE</scope>
    <source>
        <strain evidence="4">CBS 110217</strain>
    </source>
</reference>
<evidence type="ECO:0000313" key="5">
    <source>
        <dbReference type="Proteomes" id="UP000799777"/>
    </source>
</evidence>
<dbReference type="PANTHER" id="PTHR28133:SF1">
    <property type="entry name" value="REQUIRED FOR RESPIRATORY GROWTH PROTEIN 7, MITOCHONDRIAL"/>
    <property type="match status" value="1"/>
</dbReference>
<dbReference type="PANTHER" id="PTHR28133">
    <property type="entry name" value="REQUIRED FOR RESPIRATORY GROWTH PROTEIN 7, MITOCHONDRIAL"/>
    <property type="match status" value="1"/>
</dbReference>
<organism evidence="4 5">
    <name type="scientific">Setomelanomma holmii</name>
    <dbReference type="NCBI Taxonomy" id="210430"/>
    <lineage>
        <taxon>Eukaryota</taxon>
        <taxon>Fungi</taxon>
        <taxon>Dikarya</taxon>
        <taxon>Ascomycota</taxon>
        <taxon>Pezizomycotina</taxon>
        <taxon>Dothideomycetes</taxon>
        <taxon>Pleosporomycetidae</taxon>
        <taxon>Pleosporales</taxon>
        <taxon>Pleosporineae</taxon>
        <taxon>Phaeosphaeriaceae</taxon>
        <taxon>Setomelanomma</taxon>
    </lineage>
</organism>
<protein>
    <recommendedName>
        <fullName evidence="6">Required for respiratory growth protein 7, mitochondrial</fullName>
    </recommendedName>
</protein>
<dbReference type="Pfam" id="PF10356">
    <property type="entry name" value="RRG7"/>
    <property type="match status" value="2"/>
</dbReference>
<dbReference type="SUPFAM" id="SSF52980">
    <property type="entry name" value="Restriction endonuclease-like"/>
    <property type="match status" value="1"/>
</dbReference>
<evidence type="ECO:0000313" key="4">
    <source>
        <dbReference type="EMBL" id="KAF2034138.1"/>
    </source>
</evidence>
<accession>A0A9P4HGP6</accession>
<dbReference type="EMBL" id="ML978162">
    <property type="protein sequence ID" value="KAF2034138.1"/>
    <property type="molecule type" value="Genomic_DNA"/>
</dbReference>
<dbReference type="GO" id="GO:0005739">
    <property type="term" value="C:mitochondrion"/>
    <property type="evidence" value="ECO:0007669"/>
    <property type="project" value="UniProtKB-SubCell"/>
</dbReference>
<dbReference type="Gene3D" id="3.40.1350.10">
    <property type="match status" value="1"/>
</dbReference>
<keyword evidence="5" id="KW-1185">Reference proteome</keyword>
<dbReference type="InterPro" id="IPR011335">
    <property type="entry name" value="Restrct_endonuc-II-like"/>
</dbReference>
<dbReference type="Proteomes" id="UP000799777">
    <property type="component" value="Unassembled WGS sequence"/>
</dbReference>
<feature type="compositionally biased region" description="Basic residues" evidence="3">
    <location>
        <begin position="253"/>
        <end position="263"/>
    </location>
</feature>
<sequence>MRLFLRPPWQIPLQLHRWQPRAPRSIPRRIATTSATNAAPIDIPKLILSPGSPHHNSLPTFLEYAKRAKLAPTRTVYIGTHYEYTVALALMRLGFSLLRIGKKFDAGIDLIGHWALAPLREPMRIIIQCKARQGSIYPNTMREMEGSFQGVPPDWRNKDVLGLLVTTNKATKGTLEALGQSRHPMGFVMVSKDGTVQQFKSQAKFRNAGTKRDIQMTWMGTPISADRNELDQDTLDLLQLVKPDAPVRHVVRKSPAGRKKTMHRAPAPRGGLVTGKRGRPSASRKASAAEIEVTLDDAAIEVPVIEVPRKRGRPKGSENQPKRGRPQGSKNRPKAILDAG</sequence>
<proteinExistence type="predicted"/>
<dbReference type="GO" id="GO:0006302">
    <property type="term" value="P:double-strand break repair"/>
    <property type="evidence" value="ECO:0007669"/>
    <property type="project" value="UniProtKB-ARBA"/>
</dbReference>
<keyword evidence="2" id="KW-0496">Mitochondrion</keyword>
<evidence type="ECO:0008006" key="6">
    <source>
        <dbReference type="Google" id="ProtNLM"/>
    </source>
</evidence>
<evidence type="ECO:0000256" key="2">
    <source>
        <dbReference type="ARBA" id="ARBA00023128"/>
    </source>
</evidence>
<dbReference type="InterPro" id="IPR018828">
    <property type="entry name" value="RRG7"/>
</dbReference>
<dbReference type="AlphaFoldDB" id="A0A9P4HGP6"/>